<dbReference type="Pfam" id="PF13174">
    <property type="entry name" value="TPR_6"/>
    <property type="match status" value="1"/>
</dbReference>
<sequence>MNRIQRRTIKAASLVLSVALGVAAVPYAHAQDGDDRETKQTLAMSQKVYEALTEIQGFVEAKQYTQAETAIRVLLQDEKLEPYERAQTWNLSAYSYYLQEKYQDAINSYNQVLAQPGLPAAVQQSALKTKAQLQFTTDDYQGALETVNQLMAVVPEPSADIFLLQGQAYFQLGDYQKALGPIKRGVDMKRAQGTVPKENELLLLRVIYYELKDYQNMIAILEELIAHYPKDTYLLTLAGAHSELGDTMKQLVIVEALYEKGYITSQAHIINLANLYLLHEAPYKAATVLEKELDAGTVPSNERNLRLLSQSWFTAREDEKSIPPLRQAAEIANDGELYVRLAQAYLNLSDWDNAASALQRGIQMGGLPRTDTANIMLGMALFNQKKFSQARNAFEAAARDDRSRRTAQQWINYVDSELKRAELMNQELPQTKPDVLNEMLEDAQ</sequence>
<accession>A0A5N0TAU4</accession>
<comment type="caution">
    <text evidence="3">The sequence shown here is derived from an EMBL/GenBank/DDBJ whole genome shotgun (WGS) entry which is preliminary data.</text>
</comment>
<feature type="chain" id="PRO_5024376054" evidence="2">
    <location>
        <begin position="31"/>
        <end position="444"/>
    </location>
</feature>
<evidence type="ECO:0000313" key="4">
    <source>
        <dbReference type="Proteomes" id="UP000325372"/>
    </source>
</evidence>
<dbReference type="SUPFAM" id="SSF48452">
    <property type="entry name" value="TPR-like"/>
    <property type="match status" value="1"/>
</dbReference>
<dbReference type="EMBL" id="VYXP01000007">
    <property type="protein sequence ID" value="KAA9130469.1"/>
    <property type="molecule type" value="Genomic_DNA"/>
</dbReference>
<reference evidence="3 4" key="1">
    <citation type="submission" date="2019-09" db="EMBL/GenBank/DDBJ databases">
        <title>Wenzhouxiangella sp. Genome sequencing and assembly.</title>
        <authorList>
            <person name="Zhang R."/>
        </authorList>
    </citation>
    <scope>NUCLEOTIDE SEQUENCE [LARGE SCALE GENOMIC DNA]</scope>
    <source>
        <strain evidence="3 4">W260</strain>
    </source>
</reference>
<keyword evidence="4" id="KW-1185">Reference proteome</keyword>
<dbReference type="PROSITE" id="PS50005">
    <property type="entry name" value="TPR"/>
    <property type="match status" value="1"/>
</dbReference>
<proteinExistence type="predicted"/>
<dbReference type="AlphaFoldDB" id="A0A5N0TAU4"/>
<evidence type="ECO:0000256" key="2">
    <source>
        <dbReference type="SAM" id="SignalP"/>
    </source>
</evidence>
<keyword evidence="1" id="KW-0802">TPR repeat</keyword>
<feature type="signal peptide" evidence="2">
    <location>
        <begin position="1"/>
        <end position="30"/>
    </location>
</feature>
<organism evidence="3 4">
    <name type="scientific">Marinihelvus fidelis</name>
    <dbReference type="NCBI Taxonomy" id="2613842"/>
    <lineage>
        <taxon>Bacteria</taxon>
        <taxon>Pseudomonadati</taxon>
        <taxon>Pseudomonadota</taxon>
        <taxon>Gammaproteobacteria</taxon>
        <taxon>Chromatiales</taxon>
        <taxon>Wenzhouxiangellaceae</taxon>
        <taxon>Marinihelvus</taxon>
    </lineage>
</organism>
<feature type="repeat" description="TPR" evidence="1">
    <location>
        <begin position="159"/>
        <end position="192"/>
    </location>
</feature>
<dbReference type="InterPro" id="IPR019734">
    <property type="entry name" value="TPR_rpt"/>
</dbReference>
<dbReference type="RefSeq" id="WP_150864774.1">
    <property type="nucleotide sequence ID" value="NZ_VYXP01000007.1"/>
</dbReference>
<dbReference type="Pfam" id="PF13432">
    <property type="entry name" value="TPR_16"/>
    <property type="match status" value="2"/>
</dbReference>
<dbReference type="SMART" id="SM00028">
    <property type="entry name" value="TPR"/>
    <property type="match status" value="6"/>
</dbReference>
<dbReference type="Proteomes" id="UP000325372">
    <property type="component" value="Unassembled WGS sequence"/>
</dbReference>
<name>A0A5N0TAU4_9GAMM</name>
<dbReference type="InterPro" id="IPR011990">
    <property type="entry name" value="TPR-like_helical_dom_sf"/>
</dbReference>
<dbReference type="GO" id="GO:0051087">
    <property type="term" value="F:protein-folding chaperone binding"/>
    <property type="evidence" value="ECO:0007669"/>
    <property type="project" value="InterPro"/>
</dbReference>
<dbReference type="Gene3D" id="1.25.40.10">
    <property type="entry name" value="Tetratricopeptide repeat domain"/>
    <property type="match status" value="3"/>
</dbReference>
<dbReference type="PANTHER" id="PTHR45862">
    <property type="entry name" value="PROTEIN SGT1 HOMOLOG"/>
    <property type="match status" value="1"/>
</dbReference>
<gene>
    <name evidence="3" type="ORF">F3N42_12275</name>
</gene>
<protein>
    <submittedName>
        <fullName evidence="3">Tetratricopeptide repeat protein</fullName>
    </submittedName>
</protein>
<evidence type="ECO:0000313" key="3">
    <source>
        <dbReference type="EMBL" id="KAA9130469.1"/>
    </source>
</evidence>
<evidence type="ECO:0000256" key="1">
    <source>
        <dbReference type="PROSITE-ProRule" id="PRU00339"/>
    </source>
</evidence>
<dbReference type="InterPro" id="IPR044563">
    <property type="entry name" value="Sgt1-like"/>
</dbReference>
<keyword evidence="2" id="KW-0732">Signal</keyword>